<dbReference type="EMBL" id="BKCJ010252423">
    <property type="protein sequence ID" value="GEZ20792.1"/>
    <property type="molecule type" value="Genomic_DNA"/>
</dbReference>
<reference evidence="1" key="1">
    <citation type="journal article" date="2019" name="Sci. Rep.">
        <title>Draft genome of Tanacetum cinerariifolium, the natural source of mosquito coil.</title>
        <authorList>
            <person name="Yamashiro T."/>
            <person name="Shiraishi A."/>
            <person name="Satake H."/>
            <person name="Nakayama K."/>
        </authorList>
    </citation>
    <scope>NUCLEOTIDE SEQUENCE</scope>
</reference>
<dbReference type="AlphaFoldDB" id="A0A699I593"/>
<accession>A0A699I593</accession>
<comment type="caution">
    <text evidence="1">The sequence shown here is derived from an EMBL/GenBank/DDBJ whole genome shotgun (WGS) entry which is preliminary data.</text>
</comment>
<sequence length="319" mass="35080">MPNPHLELASPDQMISGKDSSNPLMIDNLPKIIWYSTQDVALMKSWLVQNQTALGQTTTGKEISNPFMAGRKFNFSRYIFDSLVMNVDSSTELYMYLRFLQLMIREQVGDLSSHSIKYSSLALTQKVFANMRRVEKGFFGVDTPLFKGMLVAQQVDEGAGKVNINDVHVADEGGIISNMDADEDVTLQDVADIAKDVAVDAEIEESADIQGRQVESQAQIYQINLKHADKVLSMQDDELETTELQEVVEVVTTAKLMTEVVTAASATITAADTSIPAATITAVAPTLTTTHNAAKRRKEVVIRDPKETATPSTIIHTKP</sequence>
<organism evidence="1">
    <name type="scientific">Tanacetum cinerariifolium</name>
    <name type="common">Dalmatian daisy</name>
    <name type="synonym">Chrysanthemum cinerariifolium</name>
    <dbReference type="NCBI Taxonomy" id="118510"/>
    <lineage>
        <taxon>Eukaryota</taxon>
        <taxon>Viridiplantae</taxon>
        <taxon>Streptophyta</taxon>
        <taxon>Embryophyta</taxon>
        <taxon>Tracheophyta</taxon>
        <taxon>Spermatophyta</taxon>
        <taxon>Magnoliopsida</taxon>
        <taxon>eudicotyledons</taxon>
        <taxon>Gunneridae</taxon>
        <taxon>Pentapetalae</taxon>
        <taxon>asterids</taxon>
        <taxon>campanulids</taxon>
        <taxon>Asterales</taxon>
        <taxon>Asteraceae</taxon>
        <taxon>Asteroideae</taxon>
        <taxon>Anthemideae</taxon>
        <taxon>Anthemidinae</taxon>
        <taxon>Tanacetum</taxon>
    </lineage>
</organism>
<name>A0A699I593_TANCI</name>
<proteinExistence type="predicted"/>
<protein>
    <submittedName>
        <fullName evidence="1">Uncharacterized protein</fullName>
    </submittedName>
</protein>
<evidence type="ECO:0000313" key="1">
    <source>
        <dbReference type="EMBL" id="GEZ20792.1"/>
    </source>
</evidence>
<gene>
    <name evidence="1" type="ORF">Tci_492765</name>
</gene>